<reference evidence="2" key="2">
    <citation type="journal article" date="2023" name="BMC Genomics">
        <title>Pest status, molecular evolution, and epigenetic factors derived from the genome assembly of Frankliniella fusca, a thysanopteran phytovirus vector.</title>
        <authorList>
            <person name="Catto M.A."/>
            <person name="Labadie P.E."/>
            <person name="Jacobson A.L."/>
            <person name="Kennedy G.G."/>
            <person name="Srinivasan R."/>
            <person name="Hunt B.G."/>
        </authorList>
    </citation>
    <scope>NUCLEOTIDE SEQUENCE</scope>
    <source>
        <strain evidence="2">PL_HMW_Pooled</strain>
    </source>
</reference>
<dbReference type="GO" id="GO:0034220">
    <property type="term" value="P:monoatomic ion transmembrane transport"/>
    <property type="evidence" value="ECO:0007669"/>
    <property type="project" value="UniProtKB-KW"/>
</dbReference>
<dbReference type="EMBL" id="JAHWGI010001183">
    <property type="protein sequence ID" value="KAK3924422.1"/>
    <property type="molecule type" value="Genomic_DNA"/>
</dbReference>
<feature type="region of interest" description="Disordered" evidence="1">
    <location>
        <begin position="234"/>
        <end position="305"/>
    </location>
</feature>
<feature type="compositionally biased region" description="Low complexity" evidence="1">
    <location>
        <begin position="288"/>
        <end position="298"/>
    </location>
</feature>
<feature type="region of interest" description="Disordered" evidence="1">
    <location>
        <begin position="104"/>
        <end position="129"/>
    </location>
</feature>
<keyword evidence="2" id="KW-0406">Ion transport</keyword>
<organism evidence="2 3">
    <name type="scientific">Frankliniella fusca</name>
    <dbReference type="NCBI Taxonomy" id="407009"/>
    <lineage>
        <taxon>Eukaryota</taxon>
        <taxon>Metazoa</taxon>
        <taxon>Ecdysozoa</taxon>
        <taxon>Arthropoda</taxon>
        <taxon>Hexapoda</taxon>
        <taxon>Insecta</taxon>
        <taxon>Pterygota</taxon>
        <taxon>Neoptera</taxon>
        <taxon>Paraneoptera</taxon>
        <taxon>Thysanoptera</taxon>
        <taxon>Terebrantia</taxon>
        <taxon>Thripoidea</taxon>
        <taxon>Thripidae</taxon>
        <taxon>Frankliniella</taxon>
    </lineage>
</organism>
<evidence type="ECO:0000313" key="2">
    <source>
        <dbReference type="EMBL" id="KAK3924422.1"/>
    </source>
</evidence>
<keyword evidence="2" id="KW-0407">Ion channel</keyword>
<comment type="caution">
    <text evidence="2">The sequence shown here is derived from an EMBL/GenBank/DDBJ whole genome shotgun (WGS) entry which is preliminary data.</text>
</comment>
<feature type="region of interest" description="Disordered" evidence="1">
    <location>
        <begin position="1"/>
        <end position="23"/>
    </location>
</feature>
<evidence type="ECO:0000256" key="1">
    <source>
        <dbReference type="SAM" id="MobiDB-lite"/>
    </source>
</evidence>
<proteinExistence type="predicted"/>
<keyword evidence="3" id="KW-1185">Reference proteome</keyword>
<accession>A0AAE1HN68</accession>
<reference evidence="2" key="1">
    <citation type="submission" date="2021-07" db="EMBL/GenBank/DDBJ databases">
        <authorList>
            <person name="Catto M.A."/>
            <person name="Jacobson A."/>
            <person name="Kennedy G."/>
            <person name="Labadie P."/>
            <person name="Hunt B.G."/>
            <person name="Srinivasan R."/>
        </authorList>
    </citation>
    <scope>NUCLEOTIDE SEQUENCE</scope>
    <source>
        <strain evidence="2">PL_HMW_Pooled</strain>
        <tissue evidence="2">Head</tissue>
    </source>
</reference>
<gene>
    <name evidence="2" type="ORF">KUF71_012373</name>
</gene>
<feature type="compositionally biased region" description="Acidic residues" evidence="1">
    <location>
        <begin position="238"/>
        <end position="248"/>
    </location>
</feature>
<sequence length="305" mass="33017">MGTVDQHLNLPSPSHSGLGSVLHDEKGLDDSALNAHKVEVCNFNLLSPSHSPLESTQEVLDTSASTVPNVEIRHFNRSEPSIEIENLKQNVVSHLQMLNDTLNETHESDEPLNDTTLESDDEPVKTEPSIETENLKHNVVSHMEMLHDTLNDTQSAELSSDMPPNYLSVQFSDDEKCTIADEVELQDCDNEKCTIADKVELQDRSGPAADAYFSTPMKVPPLTILHNLTMSPVSSISEDSEGDSGSEEGSEKKSAISGDEDSSSCSSTCGDSSDPEDDGTLNLTSNTCDSESCSSSDEALLKLYG</sequence>
<protein>
    <submittedName>
        <fullName evidence="2">Sodium channel protein</fullName>
    </submittedName>
</protein>
<name>A0AAE1HN68_9NEOP</name>
<keyword evidence="2" id="KW-0813">Transport</keyword>
<feature type="compositionally biased region" description="Low complexity" evidence="1">
    <location>
        <begin position="263"/>
        <end position="272"/>
    </location>
</feature>
<dbReference type="AlphaFoldDB" id="A0AAE1HN68"/>
<dbReference type="Proteomes" id="UP001219518">
    <property type="component" value="Unassembled WGS sequence"/>
</dbReference>
<evidence type="ECO:0000313" key="3">
    <source>
        <dbReference type="Proteomes" id="UP001219518"/>
    </source>
</evidence>